<dbReference type="GO" id="GO:0004497">
    <property type="term" value="F:monooxygenase activity"/>
    <property type="evidence" value="ECO:0007669"/>
    <property type="project" value="UniProtKB-KW"/>
</dbReference>
<dbReference type="InterPro" id="IPR036188">
    <property type="entry name" value="FAD/NAD-bd_sf"/>
</dbReference>
<feature type="region of interest" description="Disordered" evidence="5">
    <location>
        <begin position="1"/>
        <end position="94"/>
    </location>
</feature>
<evidence type="ECO:0000256" key="2">
    <source>
        <dbReference type="ARBA" id="ARBA00022827"/>
    </source>
</evidence>
<feature type="compositionally biased region" description="Low complexity" evidence="5">
    <location>
        <begin position="7"/>
        <end position="17"/>
    </location>
</feature>
<dbReference type="InterPro" id="IPR002938">
    <property type="entry name" value="FAD-bd"/>
</dbReference>
<dbReference type="PANTHER" id="PTHR46972">
    <property type="entry name" value="MONOOXYGENASE ASQM-RELATED"/>
    <property type="match status" value="1"/>
</dbReference>
<dbReference type="EMBL" id="JAKCXM010000077">
    <property type="protein sequence ID" value="KAJ0403695.1"/>
    <property type="molecule type" value="Genomic_DNA"/>
</dbReference>
<dbReference type="Pfam" id="PF01494">
    <property type="entry name" value="FAD_binding_3"/>
    <property type="match status" value="1"/>
</dbReference>
<dbReference type="AlphaFoldDB" id="A0AAD5Q880"/>
<dbReference type="Proteomes" id="UP001209570">
    <property type="component" value="Unassembled WGS sequence"/>
</dbReference>
<gene>
    <name evidence="7" type="ORF">P43SY_003807</name>
</gene>
<evidence type="ECO:0000256" key="1">
    <source>
        <dbReference type="ARBA" id="ARBA00022630"/>
    </source>
</evidence>
<keyword evidence="8" id="KW-1185">Reference proteome</keyword>
<feature type="compositionally biased region" description="Low complexity" evidence="5">
    <location>
        <begin position="43"/>
        <end position="65"/>
    </location>
</feature>
<dbReference type="GO" id="GO:0071949">
    <property type="term" value="F:FAD binding"/>
    <property type="evidence" value="ECO:0007669"/>
    <property type="project" value="InterPro"/>
</dbReference>
<dbReference type="SUPFAM" id="SSF50729">
    <property type="entry name" value="PH domain-like"/>
    <property type="match status" value="1"/>
</dbReference>
<evidence type="ECO:0000256" key="4">
    <source>
        <dbReference type="ARBA" id="ARBA00023033"/>
    </source>
</evidence>
<evidence type="ECO:0000256" key="5">
    <source>
        <dbReference type="SAM" id="MobiDB-lite"/>
    </source>
</evidence>
<feature type="compositionally biased region" description="Basic and acidic residues" evidence="5">
    <location>
        <begin position="79"/>
        <end position="89"/>
    </location>
</feature>
<keyword evidence="1" id="KW-0285">Flavoprotein</keyword>
<organism evidence="7 8">
    <name type="scientific">Pythium insidiosum</name>
    <name type="common">Pythiosis disease agent</name>
    <dbReference type="NCBI Taxonomy" id="114742"/>
    <lineage>
        <taxon>Eukaryota</taxon>
        <taxon>Sar</taxon>
        <taxon>Stramenopiles</taxon>
        <taxon>Oomycota</taxon>
        <taxon>Peronosporomycetes</taxon>
        <taxon>Pythiales</taxon>
        <taxon>Pythiaceae</taxon>
        <taxon>Pythium</taxon>
    </lineage>
</organism>
<dbReference type="InterPro" id="IPR001849">
    <property type="entry name" value="PH_domain"/>
</dbReference>
<keyword evidence="3" id="KW-0560">Oxidoreductase</keyword>
<sequence length="511" mass="56314">MAMRNPTAMAQTQAQQALRLSEIADKSGNRGSLTGRDEPSRLSASAATTITVASTEATASRASRVGSVSGNESPRPRRSTKDNDSEHQRASGVSDAAMLEDIAALVSSARSMQPVAKDAMPKLKVSASGRFEDQFYHAQKASRTMGLLKNRAYFKRSESKTETVEARKKGANVNARDVEQFSDADIVFSGYLIKQGSFWKSWRKRYFILRRDVPVLAYYTSQDNLVKLGEIVIDAETRLDACKAPENDAKENKYKKCEANYEAFLSQLEDGNEPGFLLNMESLLSTIKNEKGMIEDAFDGIEWLNSAFPELVDFVGHGTLFAFNGGEMIVAQRNGYGVLRVYLGLCVPEDWRKTSDLLLASMDDTERVEKLLETRFIDWSDDFRRLIRAAGRASKDDKMVARPIYALPVGFSWPHRPGVTLLGDAAHVMSPCAGQGVNTALTDCVELSKALEPVLSKPTLSMPDISAAVAQFEAAMTTRVTDATSRSAHNLHMFMHEDTEAMATMLRDLGA</sequence>
<dbReference type="SUPFAM" id="SSF51905">
    <property type="entry name" value="FAD/NAD(P)-binding domain"/>
    <property type="match status" value="1"/>
</dbReference>
<protein>
    <recommendedName>
        <fullName evidence="6">PH domain-containing protein</fullName>
    </recommendedName>
</protein>
<keyword evidence="4" id="KW-0503">Monooxygenase</keyword>
<dbReference type="Pfam" id="PF00169">
    <property type="entry name" value="PH"/>
    <property type="match status" value="1"/>
</dbReference>
<keyword evidence="2" id="KW-0274">FAD</keyword>
<dbReference type="Gene3D" id="3.50.50.60">
    <property type="entry name" value="FAD/NAD(P)-binding domain"/>
    <property type="match status" value="1"/>
</dbReference>
<name>A0AAD5Q880_PYTIN</name>
<feature type="domain" description="PH" evidence="6">
    <location>
        <begin position="185"/>
        <end position="219"/>
    </location>
</feature>
<evidence type="ECO:0000259" key="6">
    <source>
        <dbReference type="PROSITE" id="PS50003"/>
    </source>
</evidence>
<proteinExistence type="predicted"/>
<dbReference type="PANTHER" id="PTHR46972:SF1">
    <property type="entry name" value="FAD DEPENDENT OXIDOREDUCTASE DOMAIN-CONTAINING PROTEIN"/>
    <property type="match status" value="1"/>
</dbReference>
<evidence type="ECO:0000313" key="8">
    <source>
        <dbReference type="Proteomes" id="UP001209570"/>
    </source>
</evidence>
<reference evidence="7" key="1">
    <citation type="submission" date="2021-12" db="EMBL/GenBank/DDBJ databases">
        <title>Prjna785345.</title>
        <authorList>
            <person name="Rujirawat T."/>
            <person name="Krajaejun T."/>
        </authorList>
    </citation>
    <scope>NUCLEOTIDE SEQUENCE</scope>
    <source>
        <strain evidence="7">Pi057C3</strain>
    </source>
</reference>
<dbReference type="PROSITE" id="PS50003">
    <property type="entry name" value="PH_DOMAIN"/>
    <property type="match status" value="1"/>
</dbReference>
<dbReference type="InterPro" id="IPR011993">
    <property type="entry name" value="PH-like_dom_sf"/>
</dbReference>
<accession>A0AAD5Q880</accession>
<dbReference type="Gene3D" id="2.30.29.30">
    <property type="entry name" value="Pleckstrin-homology domain (PH domain)/Phosphotyrosine-binding domain (PTB)"/>
    <property type="match status" value="1"/>
</dbReference>
<comment type="caution">
    <text evidence="7">The sequence shown here is derived from an EMBL/GenBank/DDBJ whole genome shotgun (WGS) entry which is preliminary data.</text>
</comment>
<dbReference type="PRINTS" id="PR00420">
    <property type="entry name" value="RNGMNOXGNASE"/>
</dbReference>
<evidence type="ECO:0000256" key="3">
    <source>
        <dbReference type="ARBA" id="ARBA00023002"/>
    </source>
</evidence>
<evidence type="ECO:0000313" key="7">
    <source>
        <dbReference type="EMBL" id="KAJ0403695.1"/>
    </source>
</evidence>